<dbReference type="InterPro" id="IPR007891">
    <property type="entry name" value="CHASE3"/>
</dbReference>
<sequence>MLRWVFAVGLAILLLNAAIPFLVTRQAGLRHEAADAEHELGRGLSRLLRAYLDAETGERGFILTGDEAFLGPYQHGRAEVERLLPQIAARMRPSPAVGRLLHHEHLLAPQQAGRIAARRRGLLVETAAMAQGRREMDAIRNEIEALARESQLRGAALAADTARWDAWSRISVVVVTLMDLLLIGAACLFALRAARDQRAAIAATDVANRHLLNEAAQRNEAMRQLEQHNDKLNALIATQALLAQSALDLERFLTLVTDSMLRLSPAQGVVVLLVDGEKLLCRAGSGSGAHLVGRRVPREGSLSGRCLAEQALLSAPDTEADPRVDREACRRAGARALLVAPLYQAGAAVGVLMMIGDRPDTFGPPDTQTLQLMAGLLGAALGHQRQFEENERLLAGRTQALAALERELTRRERYEQELVSSRQRTQAIIEASHEMFICIDRDGRVIDWNAQAAATFGWSKDEVVGQLLADLIVPERFRMRHQDGIAHFLRTGEGAAINRRMELPALQRNGHEILVELTITALHHGDTIEFPCFLRDISARKRAEQAQLQQQQTLRAITDAIPALVSFLDAGQRYRYWNRQYLETLGIEPAAGQTVAEFMGEEFHARIRPQIEAALRGEPAHFETTMATQRGTRYQSVNLIPHRDEQDEVAGFYVVSWDITDRKQQELAWQTLASFDTLTGALTRVFFLEALDLALRRHRRSGQPLALFYLDVDHFKPINDLHGHAAGDAVLRAYTRAIERALRESDVVGRLGGDEFCVMLDDARNEEAAIKVAEKILEAVRVPIAIEDGTLRISTSIGIAFINRTHRTPEQLVALADTALYQAKQIGRDRYALVRVDDDAGEVAG</sequence>
<feature type="domain" description="PAC" evidence="4">
    <location>
        <begin position="620"/>
        <end position="671"/>
    </location>
</feature>
<protein>
    <recommendedName>
        <fullName evidence="8">Diguanylate cyclase</fullName>
    </recommendedName>
</protein>
<name>A0ABQ6BV86_9NEIS</name>
<keyword evidence="2" id="KW-1133">Transmembrane helix</keyword>
<dbReference type="InterPro" id="IPR035965">
    <property type="entry name" value="PAS-like_dom_sf"/>
</dbReference>
<dbReference type="Pfam" id="PF00989">
    <property type="entry name" value="PAS"/>
    <property type="match status" value="1"/>
</dbReference>
<dbReference type="InterPro" id="IPR013767">
    <property type="entry name" value="PAS_fold"/>
</dbReference>
<dbReference type="PROSITE" id="PS50112">
    <property type="entry name" value="PAS"/>
    <property type="match status" value="1"/>
</dbReference>
<dbReference type="Proteomes" id="UP001156836">
    <property type="component" value="Unassembled WGS sequence"/>
</dbReference>
<dbReference type="InterPro" id="IPR029787">
    <property type="entry name" value="Nucleotide_cyclase"/>
</dbReference>
<dbReference type="SUPFAM" id="SSF55785">
    <property type="entry name" value="PYP-like sensor domain (PAS domain)"/>
    <property type="match status" value="2"/>
</dbReference>
<accession>A0ABQ6BV86</accession>
<reference evidence="7" key="1">
    <citation type="journal article" date="2019" name="Int. J. Syst. Evol. Microbiol.">
        <title>The Global Catalogue of Microorganisms (GCM) 10K type strain sequencing project: providing services to taxonomists for standard genome sequencing and annotation.</title>
        <authorList>
            <consortium name="The Broad Institute Genomics Platform"/>
            <consortium name="The Broad Institute Genome Sequencing Center for Infectious Disease"/>
            <person name="Wu L."/>
            <person name="Ma J."/>
        </authorList>
    </citation>
    <scope>NUCLEOTIDE SEQUENCE [LARGE SCALE GENOMIC DNA]</scope>
    <source>
        <strain evidence="7">NBRC 104970</strain>
    </source>
</reference>
<evidence type="ECO:0000259" key="5">
    <source>
        <dbReference type="PROSITE" id="PS50887"/>
    </source>
</evidence>
<dbReference type="SUPFAM" id="SSF55073">
    <property type="entry name" value="Nucleotide cyclase"/>
    <property type="match status" value="1"/>
</dbReference>
<evidence type="ECO:0000256" key="1">
    <source>
        <dbReference type="SAM" id="Coils"/>
    </source>
</evidence>
<proteinExistence type="predicted"/>
<evidence type="ECO:0000259" key="4">
    <source>
        <dbReference type="PROSITE" id="PS50113"/>
    </source>
</evidence>
<dbReference type="CDD" id="cd01949">
    <property type="entry name" value="GGDEF"/>
    <property type="match status" value="1"/>
</dbReference>
<dbReference type="SMART" id="SM00091">
    <property type="entry name" value="PAS"/>
    <property type="match status" value="2"/>
</dbReference>
<dbReference type="SUPFAM" id="SSF55781">
    <property type="entry name" value="GAF domain-like"/>
    <property type="match status" value="1"/>
</dbReference>
<feature type="transmembrane region" description="Helical" evidence="2">
    <location>
        <begin position="170"/>
        <end position="191"/>
    </location>
</feature>
<evidence type="ECO:0008006" key="8">
    <source>
        <dbReference type="Google" id="ProtNLM"/>
    </source>
</evidence>
<dbReference type="InterPro" id="IPR000160">
    <property type="entry name" value="GGDEF_dom"/>
</dbReference>
<feature type="domain" description="PAS" evidence="3">
    <location>
        <begin position="421"/>
        <end position="475"/>
    </location>
</feature>
<dbReference type="PROSITE" id="PS50113">
    <property type="entry name" value="PAC"/>
    <property type="match status" value="1"/>
</dbReference>
<dbReference type="Pfam" id="PF00990">
    <property type="entry name" value="GGDEF"/>
    <property type="match status" value="1"/>
</dbReference>
<evidence type="ECO:0000313" key="6">
    <source>
        <dbReference type="EMBL" id="GLS05895.1"/>
    </source>
</evidence>
<dbReference type="Pfam" id="PF05227">
    <property type="entry name" value="CHASE3"/>
    <property type="match status" value="1"/>
</dbReference>
<dbReference type="InterPro" id="IPR000014">
    <property type="entry name" value="PAS"/>
</dbReference>
<feature type="coiled-coil region" evidence="1">
    <location>
        <begin position="208"/>
        <end position="238"/>
    </location>
</feature>
<dbReference type="Gene3D" id="3.30.450.40">
    <property type="match status" value="1"/>
</dbReference>
<dbReference type="NCBIfam" id="TIGR00254">
    <property type="entry name" value="GGDEF"/>
    <property type="match status" value="1"/>
</dbReference>
<dbReference type="InterPro" id="IPR000700">
    <property type="entry name" value="PAS-assoc_C"/>
</dbReference>
<dbReference type="InterPro" id="IPR003018">
    <property type="entry name" value="GAF"/>
</dbReference>
<evidence type="ECO:0000259" key="3">
    <source>
        <dbReference type="PROSITE" id="PS50112"/>
    </source>
</evidence>
<dbReference type="EMBL" id="BSOZ01000073">
    <property type="protein sequence ID" value="GLS05895.1"/>
    <property type="molecule type" value="Genomic_DNA"/>
</dbReference>
<dbReference type="Pfam" id="PF13185">
    <property type="entry name" value="GAF_2"/>
    <property type="match status" value="1"/>
</dbReference>
<dbReference type="Pfam" id="PF08448">
    <property type="entry name" value="PAS_4"/>
    <property type="match status" value="1"/>
</dbReference>
<dbReference type="InterPro" id="IPR013656">
    <property type="entry name" value="PAS_4"/>
</dbReference>
<dbReference type="PANTHER" id="PTHR44757">
    <property type="entry name" value="DIGUANYLATE CYCLASE DGCP"/>
    <property type="match status" value="1"/>
</dbReference>
<dbReference type="CDD" id="cd00130">
    <property type="entry name" value="PAS"/>
    <property type="match status" value="2"/>
</dbReference>
<dbReference type="Gene3D" id="3.30.70.270">
    <property type="match status" value="1"/>
</dbReference>
<keyword evidence="7" id="KW-1185">Reference proteome</keyword>
<feature type="coiled-coil region" evidence="1">
    <location>
        <begin position="397"/>
        <end position="424"/>
    </location>
</feature>
<dbReference type="NCBIfam" id="TIGR00229">
    <property type="entry name" value="sensory_box"/>
    <property type="match status" value="2"/>
</dbReference>
<dbReference type="InterPro" id="IPR043128">
    <property type="entry name" value="Rev_trsase/Diguanyl_cyclase"/>
</dbReference>
<dbReference type="PANTHER" id="PTHR44757:SF2">
    <property type="entry name" value="BIOFILM ARCHITECTURE MAINTENANCE PROTEIN MBAA"/>
    <property type="match status" value="1"/>
</dbReference>
<comment type="caution">
    <text evidence="6">The sequence shown here is derived from an EMBL/GenBank/DDBJ whole genome shotgun (WGS) entry which is preliminary data.</text>
</comment>
<organism evidence="6 7">
    <name type="scientific">Chitiniphilus shinanonensis</name>
    <dbReference type="NCBI Taxonomy" id="553088"/>
    <lineage>
        <taxon>Bacteria</taxon>
        <taxon>Pseudomonadati</taxon>
        <taxon>Pseudomonadota</taxon>
        <taxon>Betaproteobacteria</taxon>
        <taxon>Neisseriales</taxon>
        <taxon>Chitinibacteraceae</taxon>
        <taxon>Chitiniphilus</taxon>
    </lineage>
</organism>
<keyword evidence="1" id="KW-0175">Coiled coil</keyword>
<gene>
    <name evidence="6" type="ORF">GCM10007860_30570</name>
</gene>
<dbReference type="SMART" id="SM00267">
    <property type="entry name" value="GGDEF"/>
    <property type="match status" value="1"/>
</dbReference>
<dbReference type="InterPro" id="IPR029016">
    <property type="entry name" value="GAF-like_dom_sf"/>
</dbReference>
<keyword evidence="2" id="KW-0812">Transmembrane</keyword>
<dbReference type="PROSITE" id="PS50887">
    <property type="entry name" value="GGDEF"/>
    <property type="match status" value="1"/>
</dbReference>
<feature type="domain" description="GGDEF" evidence="5">
    <location>
        <begin position="703"/>
        <end position="836"/>
    </location>
</feature>
<evidence type="ECO:0000313" key="7">
    <source>
        <dbReference type="Proteomes" id="UP001156836"/>
    </source>
</evidence>
<dbReference type="Gene3D" id="3.30.450.20">
    <property type="entry name" value="PAS domain"/>
    <property type="match status" value="2"/>
</dbReference>
<dbReference type="SMART" id="SM00065">
    <property type="entry name" value="GAF"/>
    <property type="match status" value="1"/>
</dbReference>
<keyword evidence="2" id="KW-0472">Membrane</keyword>
<evidence type="ECO:0000256" key="2">
    <source>
        <dbReference type="SAM" id="Phobius"/>
    </source>
</evidence>
<dbReference type="CDD" id="cd19410">
    <property type="entry name" value="HK9-like_sensor"/>
    <property type="match status" value="1"/>
</dbReference>
<dbReference type="InterPro" id="IPR052155">
    <property type="entry name" value="Biofilm_reg_signaling"/>
</dbReference>